<keyword evidence="1" id="KW-0378">Hydrolase</keyword>
<dbReference type="Proteomes" id="UP000599437">
    <property type="component" value="Unassembled WGS sequence"/>
</dbReference>
<dbReference type="SUPFAM" id="SSF56784">
    <property type="entry name" value="HAD-like"/>
    <property type="match status" value="1"/>
</dbReference>
<dbReference type="EMBL" id="BMVO01000020">
    <property type="protein sequence ID" value="GHB20118.1"/>
    <property type="molecule type" value="Genomic_DNA"/>
</dbReference>
<dbReference type="InterPro" id="IPR036412">
    <property type="entry name" value="HAD-like_sf"/>
</dbReference>
<dbReference type="GO" id="GO:0016787">
    <property type="term" value="F:hydrolase activity"/>
    <property type="evidence" value="ECO:0007669"/>
    <property type="project" value="UniProtKB-KW"/>
</dbReference>
<evidence type="ECO:0000313" key="2">
    <source>
        <dbReference type="Proteomes" id="UP000599437"/>
    </source>
</evidence>
<dbReference type="InterPro" id="IPR050155">
    <property type="entry name" value="HAD-like_hydrolase_sf"/>
</dbReference>
<proteinExistence type="predicted"/>
<dbReference type="InterPro" id="IPR023214">
    <property type="entry name" value="HAD_sf"/>
</dbReference>
<sequence>MTPDATHSTQAAPDPDGLRDVITGARCLLLGFDGPLCRLFPGQRARRVADGLIDRLKERGHQVPLTEDERTADGPQALLRAVALAGGPAGDLAEALERELAREELGAAATAWPTPYADPLIRTSVAVGLRLALTTDTSPQAVERYLAGRGLAGCFTPHVYGRTTDLSRLKPDPHCVDRALAALGAAPATAVMIGEAPADLLAARAAGVRFLGCARDDLRARRLRRAGAEVVVRGLGPVLGLVRSGART</sequence>
<gene>
    <name evidence="1" type="ORF">GCM10010346_49870</name>
</gene>
<dbReference type="PANTHER" id="PTHR43434:SF1">
    <property type="entry name" value="PHOSPHOGLYCOLATE PHOSPHATASE"/>
    <property type="match status" value="1"/>
</dbReference>
<reference evidence="2" key="1">
    <citation type="journal article" date="2019" name="Int. J. Syst. Evol. Microbiol.">
        <title>The Global Catalogue of Microorganisms (GCM) 10K type strain sequencing project: providing services to taxonomists for standard genome sequencing and annotation.</title>
        <authorList>
            <consortium name="The Broad Institute Genomics Platform"/>
            <consortium name="The Broad Institute Genome Sequencing Center for Infectious Disease"/>
            <person name="Wu L."/>
            <person name="Ma J."/>
        </authorList>
    </citation>
    <scope>NUCLEOTIDE SEQUENCE [LARGE SCALE GENOMIC DNA]</scope>
    <source>
        <strain evidence="2">JCM 4737</strain>
    </source>
</reference>
<comment type="caution">
    <text evidence="1">The sequence shown here is derived from an EMBL/GenBank/DDBJ whole genome shotgun (WGS) entry which is preliminary data.</text>
</comment>
<dbReference type="Gene3D" id="3.40.50.1000">
    <property type="entry name" value="HAD superfamily/HAD-like"/>
    <property type="match status" value="1"/>
</dbReference>
<dbReference type="PANTHER" id="PTHR43434">
    <property type="entry name" value="PHOSPHOGLYCOLATE PHOSPHATASE"/>
    <property type="match status" value="1"/>
</dbReference>
<name>A0ABQ3E0R5_9ACTN</name>
<protein>
    <submittedName>
        <fullName evidence="1">Hydrolase</fullName>
    </submittedName>
</protein>
<evidence type="ECO:0000313" key="1">
    <source>
        <dbReference type="EMBL" id="GHB20118.1"/>
    </source>
</evidence>
<organism evidence="1 2">
    <name type="scientific">Streptomyces chryseus</name>
    <dbReference type="NCBI Taxonomy" id="68186"/>
    <lineage>
        <taxon>Bacteria</taxon>
        <taxon>Bacillati</taxon>
        <taxon>Actinomycetota</taxon>
        <taxon>Actinomycetes</taxon>
        <taxon>Kitasatosporales</taxon>
        <taxon>Streptomycetaceae</taxon>
        <taxon>Streptomyces</taxon>
    </lineage>
</organism>
<dbReference type="CDD" id="cd01427">
    <property type="entry name" value="HAD_like"/>
    <property type="match status" value="1"/>
</dbReference>
<keyword evidence="2" id="KW-1185">Reference proteome</keyword>
<dbReference type="Pfam" id="PF00702">
    <property type="entry name" value="Hydrolase"/>
    <property type="match status" value="1"/>
</dbReference>
<dbReference type="RefSeq" id="WP_229843679.1">
    <property type="nucleotide sequence ID" value="NZ_BMVO01000020.1"/>
</dbReference>
<accession>A0ABQ3E0R5</accession>